<evidence type="ECO:0000256" key="4">
    <source>
        <dbReference type="ARBA" id="ARBA00022630"/>
    </source>
</evidence>
<dbReference type="OrthoDB" id="259935at2759"/>
<evidence type="ECO:0000256" key="1">
    <source>
        <dbReference type="ARBA" id="ARBA00001917"/>
    </source>
</evidence>
<dbReference type="Proteomes" id="UP000267251">
    <property type="component" value="Unassembled WGS sequence"/>
</dbReference>
<dbReference type="PROSITE" id="PS01136">
    <property type="entry name" value="UPF0034"/>
    <property type="match status" value="1"/>
</dbReference>
<evidence type="ECO:0000256" key="17">
    <source>
        <dbReference type="ARBA" id="ARBA00049447"/>
    </source>
</evidence>
<evidence type="ECO:0000256" key="8">
    <source>
        <dbReference type="ARBA" id="ARBA00022723"/>
    </source>
</evidence>
<dbReference type="CDD" id="cd02801">
    <property type="entry name" value="DUS_like_FMN"/>
    <property type="match status" value="1"/>
</dbReference>
<dbReference type="InterPro" id="IPR018517">
    <property type="entry name" value="tRNA_hU_synthase_CS"/>
</dbReference>
<comment type="cofactor">
    <cofactor evidence="1 20">
        <name>FMN</name>
        <dbReference type="ChEBI" id="CHEBI:58210"/>
    </cofactor>
</comment>
<comment type="catalytic activity">
    <reaction evidence="15">
        <text>5,6-dihydrouridine(47) in tRNA + NAD(+) = uridine(47) in tRNA + NADH + H(+)</text>
        <dbReference type="Rhea" id="RHEA:53364"/>
        <dbReference type="Rhea" id="RHEA-COMP:13539"/>
        <dbReference type="Rhea" id="RHEA-COMP:13540"/>
        <dbReference type="ChEBI" id="CHEBI:15378"/>
        <dbReference type="ChEBI" id="CHEBI:57540"/>
        <dbReference type="ChEBI" id="CHEBI:57945"/>
        <dbReference type="ChEBI" id="CHEBI:65315"/>
        <dbReference type="ChEBI" id="CHEBI:74443"/>
        <dbReference type="EC" id="1.3.1.89"/>
    </reaction>
    <physiologicalReaction direction="right-to-left" evidence="15">
        <dbReference type="Rhea" id="RHEA:53366"/>
    </physiologicalReaction>
</comment>
<evidence type="ECO:0000259" key="22">
    <source>
        <dbReference type="PROSITE" id="PS50103"/>
    </source>
</evidence>
<comment type="similarity">
    <text evidence="20">Belongs to the dus family. Dus3 subfamily.</text>
</comment>
<dbReference type="GO" id="GO:0050660">
    <property type="term" value="F:flavin adenine dinucleotide binding"/>
    <property type="evidence" value="ECO:0007669"/>
    <property type="project" value="UniProtKB-UniRule"/>
</dbReference>
<evidence type="ECO:0000256" key="15">
    <source>
        <dbReference type="ARBA" id="ARBA00048266"/>
    </source>
</evidence>
<evidence type="ECO:0000256" key="12">
    <source>
        <dbReference type="ARBA" id="ARBA00022857"/>
    </source>
</evidence>
<comment type="catalytic activity">
    <reaction evidence="18">
        <text>5,6-dihydrouridine(47) in tRNA + NADP(+) = uridine(47) in tRNA + NADPH + H(+)</text>
        <dbReference type="Rhea" id="RHEA:53360"/>
        <dbReference type="Rhea" id="RHEA-COMP:13539"/>
        <dbReference type="Rhea" id="RHEA-COMP:13540"/>
        <dbReference type="ChEBI" id="CHEBI:15378"/>
        <dbReference type="ChEBI" id="CHEBI:57783"/>
        <dbReference type="ChEBI" id="CHEBI:58349"/>
        <dbReference type="ChEBI" id="CHEBI:65315"/>
        <dbReference type="ChEBI" id="CHEBI:74443"/>
        <dbReference type="EC" id="1.3.1.89"/>
    </reaction>
    <physiologicalReaction direction="right-to-left" evidence="18">
        <dbReference type="Rhea" id="RHEA:53362"/>
    </physiologicalReaction>
</comment>
<keyword evidence="8 19" id="KW-0479">Metal-binding</keyword>
<keyword evidence="12 20" id="KW-0521">NADP</keyword>
<evidence type="ECO:0000256" key="11">
    <source>
        <dbReference type="ARBA" id="ARBA00022833"/>
    </source>
</evidence>
<dbReference type="PANTHER" id="PTHR45846:SF1">
    <property type="entry name" value="TRNA-DIHYDROURIDINE(47) SYNTHASE [NAD(P)(+)]-LIKE"/>
    <property type="match status" value="1"/>
</dbReference>
<feature type="zinc finger region" description="C3H1-type" evidence="19">
    <location>
        <begin position="112"/>
        <end position="137"/>
    </location>
</feature>
<dbReference type="PANTHER" id="PTHR45846">
    <property type="entry name" value="TRNA-DIHYDROURIDINE(47) SYNTHASE [NAD(P)(+)]-LIKE"/>
    <property type="match status" value="1"/>
</dbReference>
<dbReference type="Pfam" id="PF01207">
    <property type="entry name" value="Dus"/>
    <property type="match status" value="1"/>
</dbReference>
<comment type="function">
    <text evidence="20">Catalyzes the synthesis of dihydrouridine, a modified base found in the D-loop of most tRNAs. Specifically modifies U47 in cytoplasmic tRNAs.</text>
</comment>
<dbReference type="InterPro" id="IPR000571">
    <property type="entry name" value="Znf_CCCH"/>
</dbReference>
<keyword evidence="5 20" id="KW-0288">FMN</keyword>
<evidence type="ECO:0000256" key="9">
    <source>
        <dbReference type="ARBA" id="ARBA00022737"/>
    </source>
</evidence>
<keyword evidence="4 20" id="KW-0285">Flavoprotein</keyword>
<evidence type="ECO:0000256" key="13">
    <source>
        <dbReference type="ARBA" id="ARBA00023002"/>
    </source>
</evidence>
<dbReference type="GO" id="GO:0006397">
    <property type="term" value="P:mRNA processing"/>
    <property type="evidence" value="ECO:0007669"/>
    <property type="project" value="UniProtKB-KW"/>
</dbReference>
<accession>A0A4P9Y9Q1</accession>
<dbReference type="EMBL" id="KZ987794">
    <property type="protein sequence ID" value="RKP14760.1"/>
    <property type="molecule type" value="Genomic_DNA"/>
</dbReference>
<evidence type="ECO:0000256" key="20">
    <source>
        <dbReference type="RuleBase" id="RU291113"/>
    </source>
</evidence>
<keyword evidence="6" id="KW-0507">mRNA processing</keyword>
<reference evidence="24" key="1">
    <citation type="journal article" date="2018" name="Nat. Microbiol.">
        <title>Leveraging single-cell genomics to expand the fungal tree of life.</title>
        <authorList>
            <person name="Ahrendt S.R."/>
            <person name="Quandt C.A."/>
            <person name="Ciobanu D."/>
            <person name="Clum A."/>
            <person name="Salamov A."/>
            <person name="Andreopoulos B."/>
            <person name="Cheng J.F."/>
            <person name="Woyke T."/>
            <person name="Pelin A."/>
            <person name="Henrissat B."/>
            <person name="Reynolds N.K."/>
            <person name="Benny G.L."/>
            <person name="Smith M.E."/>
            <person name="James T.Y."/>
            <person name="Grigoriev I.V."/>
        </authorList>
    </citation>
    <scope>NUCLEOTIDE SEQUENCE [LARGE SCALE GENOMIC DNA]</scope>
</reference>
<sequence length="639" mass="71576">MTASTLPPGTAPIKPEYILKPSEAQAIAPTDTDTRTEEITDQKDNENTSSGPPKKKQRRGRGQNKNRKAGNSRDEFDICRRFASGDPCQEPCRFSHDLASYLAVKPADIGDRCIHFSVFGKCPYGHRCRYAKMHTNPEDGSLMVNEERQATAPKAHVNFVRSAFLKDLRTKKLSFSRSKKVLSLIEEEKQRQQEERASQVVSKVSGLEDKAKEGHTDGDGPIESKKEESGKEPKIESKKSEGDNPHNEASVKEASNESTYQEAPLRQCEKKEIDIRGKTYLAPLTTVGNLPFRRVCKGFGVDITCGEMAVATNLLQGLKSEWALIKRHPSEDIFGVQVCGNKPDPLVQCAELLSHEDYQIDFIDLNVGCPIDTVFNRGAGSALMDVPNKLGRILRGMDAVTSIPITAKIRMGVMDARPTAHHLIPRISSWGLSNVTLHGRSRQQRYTKSADWDYVQSCSKSRRGVLANEGDRTIPMSLFGNGDVLSWEDYYSQVNQDNGVDGVMIGRGALIKPWIFQEIQERRHWDISSGERLDILRQFCDFGLEHWGSDTQGVNLTRRFLCEWQSFLHRYIPIGLLEVMPPKINDRPPAFRGRNDLETLMASPNASDWVKISEMLLGPSPADFSFVPKHKANSYTVEG</sequence>
<proteinExistence type="inferred from homology"/>
<dbReference type="GO" id="GO:0106414">
    <property type="term" value="F:mRNA dihydrouridine synthase activity"/>
    <property type="evidence" value="ECO:0007669"/>
    <property type="project" value="RHEA"/>
</dbReference>
<feature type="compositionally biased region" description="Basic and acidic residues" evidence="21">
    <location>
        <begin position="32"/>
        <end position="46"/>
    </location>
</feature>
<evidence type="ECO:0000256" key="21">
    <source>
        <dbReference type="SAM" id="MobiDB-lite"/>
    </source>
</evidence>
<comment type="catalytic activity">
    <reaction evidence="17">
        <text>a 5,6-dihydrouridine in mRNA + NADP(+) = a uridine in mRNA + NADPH + H(+)</text>
        <dbReference type="Rhea" id="RHEA:69855"/>
        <dbReference type="Rhea" id="RHEA-COMP:14658"/>
        <dbReference type="Rhea" id="RHEA-COMP:17789"/>
        <dbReference type="ChEBI" id="CHEBI:15378"/>
        <dbReference type="ChEBI" id="CHEBI:57783"/>
        <dbReference type="ChEBI" id="CHEBI:58349"/>
        <dbReference type="ChEBI" id="CHEBI:65315"/>
        <dbReference type="ChEBI" id="CHEBI:74443"/>
    </reaction>
    <physiologicalReaction direction="right-to-left" evidence="17">
        <dbReference type="Rhea" id="RHEA:69857"/>
    </physiologicalReaction>
</comment>
<keyword evidence="13 20" id="KW-0560">Oxidoreductase</keyword>
<dbReference type="PROSITE" id="PS50103">
    <property type="entry name" value="ZF_C3H1"/>
    <property type="match status" value="1"/>
</dbReference>
<keyword evidence="7 20" id="KW-0819">tRNA processing</keyword>
<dbReference type="GO" id="GO:0102265">
    <property type="term" value="F:tRNA-dihydrouridine47 synthase activity"/>
    <property type="evidence" value="ECO:0007669"/>
    <property type="project" value="UniProtKB-EC"/>
</dbReference>
<feature type="compositionally biased region" description="Basic and acidic residues" evidence="21">
    <location>
        <begin position="206"/>
        <end position="255"/>
    </location>
</feature>
<dbReference type="SUPFAM" id="SSF51395">
    <property type="entry name" value="FMN-linked oxidoreductases"/>
    <property type="match status" value="1"/>
</dbReference>
<organism evidence="23 24">
    <name type="scientific">Piptocephalis cylindrospora</name>
    <dbReference type="NCBI Taxonomy" id="1907219"/>
    <lineage>
        <taxon>Eukaryota</taxon>
        <taxon>Fungi</taxon>
        <taxon>Fungi incertae sedis</taxon>
        <taxon>Zoopagomycota</taxon>
        <taxon>Zoopagomycotina</taxon>
        <taxon>Zoopagomycetes</taxon>
        <taxon>Zoopagales</taxon>
        <taxon>Piptocephalidaceae</taxon>
        <taxon>Piptocephalis</taxon>
    </lineage>
</organism>
<evidence type="ECO:0000256" key="7">
    <source>
        <dbReference type="ARBA" id="ARBA00022694"/>
    </source>
</evidence>
<comment type="catalytic activity">
    <reaction evidence="16">
        <text>a 5,6-dihydrouridine in mRNA + NAD(+) = a uridine in mRNA + NADH + H(+)</text>
        <dbReference type="Rhea" id="RHEA:69851"/>
        <dbReference type="Rhea" id="RHEA-COMP:14658"/>
        <dbReference type="Rhea" id="RHEA-COMP:17789"/>
        <dbReference type="ChEBI" id="CHEBI:15378"/>
        <dbReference type="ChEBI" id="CHEBI:57540"/>
        <dbReference type="ChEBI" id="CHEBI:57945"/>
        <dbReference type="ChEBI" id="CHEBI:65315"/>
        <dbReference type="ChEBI" id="CHEBI:74443"/>
    </reaction>
    <physiologicalReaction direction="right-to-left" evidence="16">
        <dbReference type="Rhea" id="RHEA:69853"/>
    </physiologicalReaction>
</comment>
<evidence type="ECO:0000256" key="10">
    <source>
        <dbReference type="ARBA" id="ARBA00022771"/>
    </source>
</evidence>
<dbReference type="GO" id="GO:0003723">
    <property type="term" value="F:RNA binding"/>
    <property type="evidence" value="ECO:0007669"/>
    <property type="project" value="TreeGrafter"/>
</dbReference>
<name>A0A4P9Y9Q1_9FUNG</name>
<keyword evidence="10 19" id="KW-0863">Zinc-finger</keyword>
<feature type="region of interest" description="Disordered" evidence="21">
    <location>
        <begin position="189"/>
        <end position="265"/>
    </location>
</feature>
<evidence type="ECO:0000256" key="3">
    <source>
        <dbReference type="ARBA" id="ARBA00022143"/>
    </source>
</evidence>
<feature type="region of interest" description="Disordered" evidence="21">
    <location>
        <begin position="1"/>
        <end position="72"/>
    </location>
</feature>
<protein>
    <recommendedName>
        <fullName evidence="3 20">tRNA-dihydrouridine(47) synthase [NAD(P)(+)]</fullName>
        <ecNumber evidence="2 20">1.3.1.89</ecNumber>
    </recommendedName>
    <alternativeName>
        <fullName evidence="20">tRNA-dihydrouridine synthase 3</fullName>
    </alternativeName>
</protein>
<dbReference type="InterPro" id="IPR035587">
    <property type="entry name" value="DUS-like_FMN-bd"/>
</dbReference>
<evidence type="ECO:0000256" key="5">
    <source>
        <dbReference type="ARBA" id="ARBA00022643"/>
    </source>
</evidence>
<dbReference type="EC" id="1.3.1.89" evidence="2 20"/>
<keyword evidence="24" id="KW-1185">Reference proteome</keyword>
<feature type="compositionally biased region" description="Basic residues" evidence="21">
    <location>
        <begin position="53"/>
        <end position="70"/>
    </location>
</feature>
<evidence type="ECO:0000256" key="2">
    <source>
        <dbReference type="ARBA" id="ARBA00012376"/>
    </source>
</evidence>
<feature type="domain" description="C3H1-type" evidence="22">
    <location>
        <begin position="112"/>
        <end position="137"/>
    </location>
</feature>
<evidence type="ECO:0000256" key="18">
    <source>
        <dbReference type="ARBA" id="ARBA00049513"/>
    </source>
</evidence>
<evidence type="ECO:0000256" key="19">
    <source>
        <dbReference type="PROSITE-ProRule" id="PRU00723"/>
    </source>
</evidence>
<dbReference type="AlphaFoldDB" id="A0A4P9Y9Q1"/>
<keyword evidence="9" id="KW-0677">Repeat</keyword>
<evidence type="ECO:0000313" key="23">
    <source>
        <dbReference type="EMBL" id="RKP14760.1"/>
    </source>
</evidence>
<gene>
    <name evidence="23" type="ORF">BJ684DRAFT_14936</name>
</gene>
<keyword evidence="11 19" id="KW-0862">Zinc</keyword>
<dbReference type="GO" id="GO:0008270">
    <property type="term" value="F:zinc ion binding"/>
    <property type="evidence" value="ECO:0007669"/>
    <property type="project" value="UniProtKB-KW"/>
</dbReference>
<dbReference type="Gene3D" id="3.20.20.70">
    <property type="entry name" value="Aldolase class I"/>
    <property type="match status" value="1"/>
</dbReference>
<evidence type="ECO:0000256" key="6">
    <source>
        <dbReference type="ARBA" id="ARBA00022664"/>
    </source>
</evidence>
<dbReference type="InterPro" id="IPR013785">
    <property type="entry name" value="Aldolase_TIM"/>
</dbReference>
<evidence type="ECO:0000313" key="24">
    <source>
        <dbReference type="Proteomes" id="UP000267251"/>
    </source>
</evidence>
<evidence type="ECO:0000256" key="16">
    <source>
        <dbReference type="ARBA" id="ARBA00048342"/>
    </source>
</evidence>
<dbReference type="FunFam" id="3.20.20.70:FF:000067">
    <property type="entry name" value="tRNA-dihydrouridine(47) synthase [NAD(P)(+)]"/>
    <property type="match status" value="1"/>
</dbReference>
<evidence type="ECO:0000256" key="14">
    <source>
        <dbReference type="ARBA" id="ARBA00023027"/>
    </source>
</evidence>
<keyword evidence="14 20" id="KW-0520">NAD</keyword>